<sequence length="95" mass="10877">MHKDLKNQSTSQGHCNSQARNNTRPKNLSTANPKRRLPEKRKSRRFDAGPKKQKQFLNNAREKKPMTTSEEAASSRLSRPGRRLRGAKQVSTSNY</sequence>
<accession>A0AAP0BKX9</accession>
<proteinExistence type="predicted"/>
<evidence type="ECO:0000256" key="1">
    <source>
        <dbReference type="SAM" id="MobiDB-lite"/>
    </source>
</evidence>
<organism evidence="2 3">
    <name type="scientific">Platanthera zijinensis</name>
    <dbReference type="NCBI Taxonomy" id="2320716"/>
    <lineage>
        <taxon>Eukaryota</taxon>
        <taxon>Viridiplantae</taxon>
        <taxon>Streptophyta</taxon>
        <taxon>Embryophyta</taxon>
        <taxon>Tracheophyta</taxon>
        <taxon>Spermatophyta</taxon>
        <taxon>Magnoliopsida</taxon>
        <taxon>Liliopsida</taxon>
        <taxon>Asparagales</taxon>
        <taxon>Orchidaceae</taxon>
        <taxon>Orchidoideae</taxon>
        <taxon>Orchideae</taxon>
        <taxon>Orchidinae</taxon>
        <taxon>Platanthera</taxon>
    </lineage>
</organism>
<keyword evidence="3" id="KW-1185">Reference proteome</keyword>
<reference evidence="2 3" key="1">
    <citation type="journal article" date="2022" name="Nat. Plants">
        <title>Genomes of leafy and leafless Platanthera orchids illuminate the evolution of mycoheterotrophy.</title>
        <authorList>
            <person name="Li M.H."/>
            <person name="Liu K.W."/>
            <person name="Li Z."/>
            <person name="Lu H.C."/>
            <person name="Ye Q.L."/>
            <person name="Zhang D."/>
            <person name="Wang J.Y."/>
            <person name="Li Y.F."/>
            <person name="Zhong Z.M."/>
            <person name="Liu X."/>
            <person name="Yu X."/>
            <person name="Liu D.K."/>
            <person name="Tu X.D."/>
            <person name="Liu B."/>
            <person name="Hao Y."/>
            <person name="Liao X.Y."/>
            <person name="Jiang Y.T."/>
            <person name="Sun W.H."/>
            <person name="Chen J."/>
            <person name="Chen Y.Q."/>
            <person name="Ai Y."/>
            <person name="Zhai J.W."/>
            <person name="Wu S.S."/>
            <person name="Zhou Z."/>
            <person name="Hsiao Y.Y."/>
            <person name="Wu W.L."/>
            <person name="Chen Y.Y."/>
            <person name="Lin Y.F."/>
            <person name="Hsu J.L."/>
            <person name="Li C.Y."/>
            <person name="Wang Z.W."/>
            <person name="Zhao X."/>
            <person name="Zhong W.Y."/>
            <person name="Ma X.K."/>
            <person name="Ma L."/>
            <person name="Huang J."/>
            <person name="Chen G.Z."/>
            <person name="Huang M.Z."/>
            <person name="Huang L."/>
            <person name="Peng D.H."/>
            <person name="Luo Y.B."/>
            <person name="Zou S.Q."/>
            <person name="Chen S.P."/>
            <person name="Lan S."/>
            <person name="Tsai W.C."/>
            <person name="Van de Peer Y."/>
            <person name="Liu Z.J."/>
        </authorList>
    </citation>
    <scope>NUCLEOTIDE SEQUENCE [LARGE SCALE GENOMIC DNA]</scope>
    <source>
        <strain evidence="2">Lor287</strain>
    </source>
</reference>
<evidence type="ECO:0000313" key="2">
    <source>
        <dbReference type="EMBL" id="KAK8942881.1"/>
    </source>
</evidence>
<dbReference type="Proteomes" id="UP001418222">
    <property type="component" value="Unassembled WGS sequence"/>
</dbReference>
<feature type="compositionally biased region" description="Polar residues" evidence="1">
    <location>
        <begin position="7"/>
        <end position="32"/>
    </location>
</feature>
<gene>
    <name evidence="2" type="ORF">KSP39_PZI008969</name>
</gene>
<feature type="region of interest" description="Disordered" evidence="1">
    <location>
        <begin position="1"/>
        <end position="95"/>
    </location>
</feature>
<name>A0AAP0BKX9_9ASPA</name>
<feature type="compositionally biased region" description="Basic residues" evidence="1">
    <location>
        <begin position="33"/>
        <end position="44"/>
    </location>
</feature>
<protein>
    <submittedName>
        <fullName evidence="2">Uncharacterized protein</fullName>
    </submittedName>
</protein>
<comment type="caution">
    <text evidence="2">The sequence shown here is derived from an EMBL/GenBank/DDBJ whole genome shotgun (WGS) entry which is preliminary data.</text>
</comment>
<dbReference type="EMBL" id="JBBWWQ010000007">
    <property type="protein sequence ID" value="KAK8942881.1"/>
    <property type="molecule type" value="Genomic_DNA"/>
</dbReference>
<dbReference type="AlphaFoldDB" id="A0AAP0BKX9"/>
<evidence type="ECO:0000313" key="3">
    <source>
        <dbReference type="Proteomes" id="UP001418222"/>
    </source>
</evidence>